<dbReference type="EMBL" id="JACJIO010000007">
    <property type="protein sequence ID" value="MBA9081268.1"/>
    <property type="molecule type" value="Genomic_DNA"/>
</dbReference>
<dbReference type="Pfam" id="PF13411">
    <property type="entry name" value="MerR_1"/>
    <property type="match status" value="1"/>
</dbReference>
<dbReference type="InterPro" id="IPR011256">
    <property type="entry name" value="Reg_factor_effector_dom_sf"/>
</dbReference>
<dbReference type="PROSITE" id="PS00552">
    <property type="entry name" value="HTH_MERR_1"/>
    <property type="match status" value="1"/>
</dbReference>
<comment type="caution">
    <text evidence="3">The sequence shown here is derived from an EMBL/GenBank/DDBJ whole genome shotgun (WGS) entry which is preliminary data.</text>
</comment>
<evidence type="ECO:0000313" key="4">
    <source>
        <dbReference type="Proteomes" id="UP000582085"/>
    </source>
</evidence>
<organism evidence="3 4">
    <name type="scientific">Micrococcus aloeverae</name>
    <dbReference type="NCBI Taxonomy" id="1391911"/>
    <lineage>
        <taxon>Bacteria</taxon>
        <taxon>Bacillati</taxon>
        <taxon>Actinomycetota</taxon>
        <taxon>Actinomycetes</taxon>
        <taxon>Micrococcales</taxon>
        <taxon>Micrococcaceae</taxon>
        <taxon>Micrococcus</taxon>
    </lineage>
</organism>
<dbReference type="InterPro" id="IPR000551">
    <property type="entry name" value="MerR-type_HTH_dom"/>
</dbReference>
<dbReference type="PANTHER" id="PTHR30204:SF97">
    <property type="entry name" value="MERR FAMILY REGULATORY PROTEIN"/>
    <property type="match status" value="1"/>
</dbReference>
<dbReference type="SUPFAM" id="SSF46955">
    <property type="entry name" value="Putative DNA-binding domain"/>
    <property type="match status" value="1"/>
</dbReference>
<gene>
    <name evidence="3" type="ORF">FHR79_001381</name>
</gene>
<dbReference type="Pfam" id="PF06445">
    <property type="entry name" value="GyrI-like"/>
    <property type="match status" value="1"/>
</dbReference>
<dbReference type="InterPro" id="IPR029442">
    <property type="entry name" value="GyrI-like"/>
</dbReference>
<accession>A0ABR6DYA4</accession>
<dbReference type="RefSeq" id="WP_036382410.1">
    <property type="nucleotide sequence ID" value="NZ_JACJIO010000007.1"/>
</dbReference>
<dbReference type="GO" id="GO:0003677">
    <property type="term" value="F:DNA binding"/>
    <property type="evidence" value="ECO:0007669"/>
    <property type="project" value="UniProtKB-KW"/>
</dbReference>
<dbReference type="PROSITE" id="PS50937">
    <property type="entry name" value="HTH_MERR_2"/>
    <property type="match status" value="1"/>
</dbReference>
<proteinExistence type="predicted"/>
<evidence type="ECO:0000313" key="3">
    <source>
        <dbReference type="EMBL" id="MBA9081268.1"/>
    </source>
</evidence>
<dbReference type="InterPro" id="IPR009061">
    <property type="entry name" value="DNA-bd_dom_put_sf"/>
</dbReference>
<evidence type="ECO:0000259" key="2">
    <source>
        <dbReference type="PROSITE" id="PS50937"/>
    </source>
</evidence>
<dbReference type="SUPFAM" id="SSF55136">
    <property type="entry name" value="Probable bacterial effector-binding domain"/>
    <property type="match status" value="1"/>
</dbReference>
<dbReference type="PANTHER" id="PTHR30204">
    <property type="entry name" value="REDOX-CYCLING DRUG-SENSING TRANSCRIPTIONAL ACTIVATOR SOXR"/>
    <property type="match status" value="1"/>
</dbReference>
<dbReference type="InterPro" id="IPR047057">
    <property type="entry name" value="MerR_fam"/>
</dbReference>
<sequence>MVTHTNLMTIGEFSSLSRLSVRMLRHYDAHGVLVPEHVDAHSGYRRYAPAQLRDAADIRNLRDVGLGVSAITALLAARGTSTWTDALALQRCTLVEELHAARERLSLIDRMLTPGEIPMTIQLNRTAVPAMTVVALRGTVPSYSDEGRLWERLMPALQQQGIRPVGPCGVIEHDDEYREADVDLSVYCPVAPGTWAEGPLVVLQLPERDCLVAHVIGPYTQISQAHDLIVQRMEAEGLAARQDGTLASNVFNRYLVTPDQAAPEDLVTEVCRPLA</sequence>
<keyword evidence="1 3" id="KW-0238">DNA-binding</keyword>
<dbReference type="Gene3D" id="1.10.1660.10">
    <property type="match status" value="1"/>
</dbReference>
<dbReference type="InterPro" id="IPR010499">
    <property type="entry name" value="AraC_E-bd"/>
</dbReference>
<dbReference type="SMART" id="SM00871">
    <property type="entry name" value="AraC_E_bind"/>
    <property type="match status" value="1"/>
</dbReference>
<protein>
    <submittedName>
        <fullName evidence="3">DNA-binding transcriptional MerR regulator</fullName>
    </submittedName>
</protein>
<feature type="domain" description="HTH merR-type" evidence="2">
    <location>
        <begin position="7"/>
        <end position="77"/>
    </location>
</feature>
<reference evidence="3 4" key="1">
    <citation type="submission" date="2020-08" db="EMBL/GenBank/DDBJ databases">
        <title>The Agave Microbiome: Exploring the role of microbial communities in plant adaptations to desert environments.</title>
        <authorList>
            <person name="Partida-Martinez L.P."/>
        </authorList>
    </citation>
    <scope>NUCLEOTIDE SEQUENCE [LARGE SCALE GENOMIC DNA]</scope>
    <source>
        <strain evidence="3 4">RAT4</strain>
    </source>
</reference>
<name>A0ABR6DYA4_9MICC</name>
<dbReference type="Proteomes" id="UP000582085">
    <property type="component" value="Unassembled WGS sequence"/>
</dbReference>
<dbReference type="SMART" id="SM00422">
    <property type="entry name" value="HTH_MERR"/>
    <property type="match status" value="1"/>
</dbReference>
<evidence type="ECO:0000256" key="1">
    <source>
        <dbReference type="ARBA" id="ARBA00023125"/>
    </source>
</evidence>
<keyword evidence="4" id="KW-1185">Reference proteome</keyword>
<dbReference type="Gene3D" id="3.20.80.10">
    <property type="entry name" value="Regulatory factor, effector binding domain"/>
    <property type="match status" value="1"/>
</dbReference>